<feature type="transmembrane region" description="Helical" evidence="7">
    <location>
        <begin position="111"/>
        <end position="129"/>
    </location>
</feature>
<dbReference type="InterPro" id="IPR004358">
    <property type="entry name" value="Sig_transdc_His_kin-like_C"/>
</dbReference>
<dbReference type="RefSeq" id="WP_004047171.1">
    <property type="nucleotide sequence ID" value="NZ_AOJE01000018.1"/>
</dbReference>
<dbReference type="Gene3D" id="3.30.565.10">
    <property type="entry name" value="Histidine kinase-like ATPase, C-terminal domain"/>
    <property type="match status" value="1"/>
</dbReference>
<feature type="transmembrane region" description="Helical" evidence="7">
    <location>
        <begin position="12"/>
        <end position="37"/>
    </location>
</feature>
<evidence type="ECO:0000313" key="9">
    <source>
        <dbReference type="EMBL" id="ELZ41426.1"/>
    </source>
</evidence>
<keyword evidence="7" id="KW-0472">Membrane</keyword>
<evidence type="ECO:0000256" key="4">
    <source>
        <dbReference type="ARBA" id="ARBA00022679"/>
    </source>
</evidence>
<dbReference type="PATRIC" id="fig|1227484.4.peg.1253"/>
<keyword evidence="10" id="KW-1185">Reference proteome</keyword>
<sequence>MDVSSRAAIRSLWPVWGLGVVLVLSLVAETATVSFGIVTVPDGYWVGLISSVLVVLGIGYVVRNIPGSELSPARYPRLNQWCFAGASGFLLINVGFMAALPTETTFQIVGWVRWAISFGGGIGLLIGLFEAKTIEREVAAERSRIRQDELRRERDRLEEFAGVVSHDLRNPLNVVRGRADLARRAHPEDEHLKEIEPALDRMDEIIEETLTLAREGKSVDDVDDVDLAECARECWSRVDTADATLQVDGSTTVRADRDRLSHVFENLFRNAVEHGGRDVTVRVDLLAGGNGFYVEDDGVGIPEADFDRVRETGVTSSNDGTGFGLAIVDRIVEAHGWEMRIGEGSEGGARFDISDVDRRT</sequence>
<name>M0E0X8_9EURY</name>
<evidence type="ECO:0000313" key="10">
    <source>
        <dbReference type="Proteomes" id="UP000011514"/>
    </source>
</evidence>
<dbReference type="GO" id="GO:0000155">
    <property type="term" value="F:phosphorelay sensor kinase activity"/>
    <property type="evidence" value="ECO:0007669"/>
    <property type="project" value="InterPro"/>
</dbReference>
<evidence type="ECO:0000256" key="2">
    <source>
        <dbReference type="ARBA" id="ARBA00012438"/>
    </source>
</evidence>
<dbReference type="eggNOG" id="arCOG02333">
    <property type="taxonomic scope" value="Archaea"/>
</dbReference>
<dbReference type="PRINTS" id="PR00344">
    <property type="entry name" value="BCTRLSENSOR"/>
</dbReference>
<dbReference type="InterPro" id="IPR003594">
    <property type="entry name" value="HATPase_dom"/>
</dbReference>
<evidence type="ECO:0000256" key="6">
    <source>
        <dbReference type="ARBA" id="ARBA00023012"/>
    </source>
</evidence>
<keyword evidence="7" id="KW-1133">Transmembrane helix</keyword>
<dbReference type="Proteomes" id="UP000011514">
    <property type="component" value="Unassembled WGS sequence"/>
</dbReference>
<keyword evidence="6" id="KW-0902">Two-component regulatory system</keyword>
<dbReference type="AlphaFoldDB" id="M0E0X8"/>
<keyword evidence="5 9" id="KW-0418">Kinase</keyword>
<comment type="catalytic activity">
    <reaction evidence="1">
        <text>ATP + protein L-histidine = ADP + protein N-phospho-L-histidine.</text>
        <dbReference type="EC" id="2.7.13.3"/>
    </reaction>
</comment>
<dbReference type="PROSITE" id="PS50109">
    <property type="entry name" value="HIS_KIN"/>
    <property type="match status" value="1"/>
</dbReference>
<accession>M0E0X8</accession>
<feature type="transmembrane region" description="Helical" evidence="7">
    <location>
        <begin position="81"/>
        <end position="99"/>
    </location>
</feature>
<dbReference type="Pfam" id="PF02518">
    <property type="entry name" value="HATPase_c"/>
    <property type="match status" value="1"/>
</dbReference>
<reference evidence="9 10" key="1">
    <citation type="journal article" date="2014" name="PLoS Genet.">
        <title>Phylogenetically driven sequencing of extremely halophilic archaea reveals strategies for static and dynamic osmo-response.</title>
        <authorList>
            <person name="Becker E.A."/>
            <person name="Seitzer P.M."/>
            <person name="Tritt A."/>
            <person name="Larsen D."/>
            <person name="Krusor M."/>
            <person name="Yao A.I."/>
            <person name="Wu D."/>
            <person name="Madern D."/>
            <person name="Eisen J.A."/>
            <person name="Darling A.E."/>
            <person name="Facciotti M.T."/>
        </authorList>
    </citation>
    <scope>NUCLEOTIDE SEQUENCE [LARGE SCALE GENOMIC DNA]</scope>
    <source>
        <strain evidence="9 10">DSM 1137</strain>
    </source>
</reference>
<dbReference type="SMART" id="SM00387">
    <property type="entry name" value="HATPase_c"/>
    <property type="match status" value="1"/>
</dbReference>
<dbReference type="OrthoDB" id="8127at2157"/>
<evidence type="ECO:0000256" key="1">
    <source>
        <dbReference type="ARBA" id="ARBA00000085"/>
    </source>
</evidence>
<evidence type="ECO:0000256" key="3">
    <source>
        <dbReference type="ARBA" id="ARBA00022553"/>
    </source>
</evidence>
<feature type="domain" description="Histidine kinase" evidence="8">
    <location>
        <begin position="163"/>
        <end position="354"/>
    </location>
</feature>
<dbReference type="PANTHER" id="PTHR43711">
    <property type="entry name" value="TWO-COMPONENT HISTIDINE KINASE"/>
    <property type="match status" value="1"/>
</dbReference>
<dbReference type="InterPro" id="IPR036097">
    <property type="entry name" value="HisK_dim/P_sf"/>
</dbReference>
<feature type="transmembrane region" description="Helical" evidence="7">
    <location>
        <begin position="43"/>
        <end position="61"/>
    </location>
</feature>
<evidence type="ECO:0000256" key="7">
    <source>
        <dbReference type="SAM" id="Phobius"/>
    </source>
</evidence>
<dbReference type="InterPro" id="IPR003661">
    <property type="entry name" value="HisK_dim/P_dom"/>
</dbReference>
<evidence type="ECO:0000259" key="8">
    <source>
        <dbReference type="PROSITE" id="PS50109"/>
    </source>
</evidence>
<dbReference type="CDD" id="cd00082">
    <property type="entry name" value="HisKA"/>
    <property type="match status" value="1"/>
</dbReference>
<dbReference type="EMBL" id="AOJE01000018">
    <property type="protein sequence ID" value="ELZ41426.1"/>
    <property type="molecule type" value="Genomic_DNA"/>
</dbReference>
<proteinExistence type="predicted"/>
<organism evidence="9 10">
    <name type="scientific">Halorubrum saccharovorum DSM 1137</name>
    <dbReference type="NCBI Taxonomy" id="1227484"/>
    <lineage>
        <taxon>Archaea</taxon>
        <taxon>Methanobacteriati</taxon>
        <taxon>Methanobacteriota</taxon>
        <taxon>Stenosarchaea group</taxon>
        <taxon>Halobacteria</taxon>
        <taxon>Halobacteriales</taxon>
        <taxon>Haloferacaceae</taxon>
        <taxon>Halorubrum</taxon>
    </lineage>
</organism>
<dbReference type="PANTHER" id="PTHR43711:SF1">
    <property type="entry name" value="HISTIDINE KINASE 1"/>
    <property type="match status" value="1"/>
</dbReference>
<dbReference type="SMART" id="SM00388">
    <property type="entry name" value="HisKA"/>
    <property type="match status" value="1"/>
</dbReference>
<dbReference type="EC" id="2.7.13.3" evidence="2"/>
<dbReference type="InterPro" id="IPR036890">
    <property type="entry name" value="HATPase_C_sf"/>
</dbReference>
<comment type="caution">
    <text evidence="9">The sequence shown here is derived from an EMBL/GenBank/DDBJ whole genome shotgun (WGS) entry which is preliminary data.</text>
</comment>
<dbReference type="Pfam" id="PF00512">
    <property type="entry name" value="HisKA"/>
    <property type="match status" value="1"/>
</dbReference>
<dbReference type="Gene3D" id="1.10.287.130">
    <property type="match status" value="1"/>
</dbReference>
<dbReference type="SUPFAM" id="SSF55874">
    <property type="entry name" value="ATPase domain of HSP90 chaperone/DNA topoisomerase II/histidine kinase"/>
    <property type="match status" value="1"/>
</dbReference>
<protein>
    <recommendedName>
        <fullName evidence="2">histidine kinase</fullName>
        <ecNumber evidence="2">2.7.13.3</ecNumber>
    </recommendedName>
</protein>
<dbReference type="SUPFAM" id="SSF47384">
    <property type="entry name" value="Homodimeric domain of signal transducing histidine kinase"/>
    <property type="match status" value="1"/>
</dbReference>
<dbReference type="CDD" id="cd00075">
    <property type="entry name" value="HATPase"/>
    <property type="match status" value="1"/>
</dbReference>
<evidence type="ECO:0000256" key="5">
    <source>
        <dbReference type="ARBA" id="ARBA00022777"/>
    </source>
</evidence>
<dbReference type="InterPro" id="IPR050736">
    <property type="entry name" value="Sensor_HK_Regulatory"/>
</dbReference>
<dbReference type="STRING" id="1227484.C471_06093"/>
<dbReference type="InterPro" id="IPR005467">
    <property type="entry name" value="His_kinase_dom"/>
</dbReference>
<keyword evidence="3" id="KW-0597">Phosphoprotein</keyword>
<keyword evidence="7" id="KW-0812">Transmembrane</keyword>
<gene>
    <name evidence="9" type="ORF">C471_06093</name>
</gene>
<keyword evidence="4" id="KW-0808">Transferase</keyword>